<evidence type="ECO:0000256" key="1">
    <source>
        <dbReference type="ARBA" id="ARBA00023015"/>
    </source>
</evidence>
<comment type="caution">
    <text evidence="3">Lacks conserved residue(s) required for the propagation of feature annotation.</text>
</comment>
<keyword evidence="2" id="KW-0804">Transcription</keyword>
<dbReference type="PROSITE" id="PS50985">
    <property type="entry name" value="GRAS"/>
    <property type="match status" value="1"/>
</dbReference>
<evidence type="ECO:0000256" key="2">
    <source>
        <dbReference type="ARBA" id="ARBA00023163"/>
    </source>
</evidence>
<reference evidence="5" key="1">
    <citation type="submission" date="2013-02" db="EMBL/GenBank/DDBJ databases">
        <authorList>
            <person name="Wan P."/>
            <person name="Zhou L."/>
            <person name="Li G."/>
        </authorList>
    </citation>
    <scope>NUCLEOTIDE SEQUENCE</scope>
</reference>
<feature type="region of interest" description="SAW" evidence="3">
    <location>
        <begin position="470"/>
        <end position="544"/>
    </location>
</feature>
<feature type="region of interest" description="Leucine repeat II (LRII)" evidence="3">
    <location>
        <begin position="332"/>
        <end position="364"/>
    </location>
</feature>
<protein>
    <submittedName>
        <fullName evidence="5">SCL13</fullName>
    </submittedName>
</protein>
<dbReference type="AlphaFoldDB" id="A0A0R4ZQ82"/>
<dbReference type="EMBL" id="KC686400">
    <property type="protein sequence ID" value="AGO04438.1"/>
    <property type="molecule type" value="mRNA"/>
</dbReference>
<feature type="region of interest" description="Disordered" evidence="4">
    <location>
        <begin position="135"/>
        <end position="158"/>
    </location>
</feature>
<feature type="region of interest" description="Leucine repeat I (LRI)" evidence="3">
    <location>
        <begin position="172"/>
        <end position="232"/>
    </location>
</feature>
<feature type="region of interest" description="Disordered" evidence="4">
    <location>
        <begin position="81"/>
        <end position="120"/>
    </location>
</feature>
<sequence length="544" mass="61503">MQTSQHDCNTGRVHGFYYQHAPDVTSYCSSHYQVLGNNMCPDNFTQGTQMSFQTYNEGYFTLDSAPNTGLHKIYDSSSAVSTSSNRSQFSPQNSQSYISDPHLSSDNNYGSPMSGSSVVDDNSELKNMLKDLERSLLGSDPPHTKDGHYCSLNHGGPSRASSNQLMEMLPRMELRQVLYYCAQAVSEEDFGTAKTLMDALEKLVSVRGTPIQRLAAYMVEGLRARLESSGYTIYKKLRCEQPTSAELRTYMHVLYQFCPYFKFAYTSANLIIQEAVGNERSIHIIDFQIGMGTQWLSFIQSLANRPGGPPHLCITGVDDSQSVYAREGGLELIEKHLSKVAESCGVPFEFHAAAMSGCQVKRENLRIRPGEALAVNFPYMLHHMPDESVSTENHRDRLLRLVKSLSPRVVTVVEQESNTNSSPFLHRFAETLDYYTAMFESVDVALDREDKKRINAEMHCLARDIVNMVACEDAERVERHEPFGKWRARLSMAGFTQSPLSFSVNEGVRGLMKEFHENYRMQEWQGTLYLGWKNRILSSSSAWR</sequence>
<evidence type="ECO:0000256" key="4">
    <source>
        <dbReference type="SAM" id="MobiDB-lite"/>
    </source>
</evidence>
<feature type="short sequence motif" description="VHIID" evidence="3">
    <location>
        <begin position="282"/>
        <end position="286"/>
    </location>
</feature>
<dbReference type="InterPro" id="IPR005202">
    <property type="entry name" value="TF_GRAS"/>
</dbReference>
<organism evidence="5">
    <name type="scientific">Halostachys caspica</name>
    <dbReference type="NCBI Taxonomy" id="282322"/>
    <lineage>
        <taxon>Eukaryota</taxon>
        <taxon>Viridiplantae</taxon>
        <taxon>Streptophyta</taxon>
        <taxon>Embryophyta</taxon>
        <taxon>Tracheophyta</taxon>
        <taxon>Spermatophyta</taxon>
        <taxon>Magnoliopsida</taxon>
        <taxon>eudicotyledons</taxon>
        <taxon>Gunneridae</taxon>
        <taxon>Pentapetalae</taxon>
        <taxon>Caryophyllales</taxon>
        <taxon>Chenopodiaceae</taxon>
        <taxon>Salicornioideae</taxon>
        <taxon>Halostachys</taxon>
    </lineage>
</organism>
<feature type="compositionally biased region" description="Polar residues" evidence="4">
    <location>
        <begin position="88"/>
        <end position="120"/>
    </location>
</feature>
<name>A0A0R4ZQ82_9CARY</name>
<proteinExistence type="evidence at transcript level"/>
<evidence type="ECO:0000256" key="3">
    <source>
        <dbReference type="PROSITE-ProRule" id="PRU01191"/>
    </source>
</evidence>
<accession>A0A0R4ZQ82</accession>
<comment type="similarity">
    <text evidence="3">Belongs to the GRAS family.</text>
</comment>
<evidence type="ECO:0000313" key="5">
    <source>
        <dbReference type="EMBL" id="AGO04438.1"/>
    </source>
</evidence>
<keyword evidence="1" id="KW-0805">Transcription regulation</keyword>
<feature type="region of interest" description="VHIID" evidence="3">
    <location>
        <begin position="251"/>
        <end position="316"/>
    </location>
</feature>
<dbReference type="PANTHER" id="PTHR31636">
    <property type="entry name" value="OSJNBA0084A10.13 PROTEIN-RELATED"/>
    <property type="match status" value="1"/>
</dbReference>
<dbReference type="Pfam" id="PF03514">
    <property type="entry name" value="GRAS"/>
    <property type="match status" value="1"/>
</dbReference>